<feature type="transmembrane region" description="Helical" evidence="10">
    <location>
        <begin position="103"/>
        <end position="127"/>
    </location>
</feature>
<feature type="non-terminal residue" evidence="12">
    <location>
        <position position="451"/>
    </location>
</feature>
<feature type="transmembrane region" description="Helical" evidence="10">
    <location>
        <begin position="227"/>
        <end position="248"/>
    </location>
</feature>
<keyword evidence="8 10" id="KW-0445">Lipid transport</keyword>
<gene>
    <name evidence="12" type="ORF">PCOR1329_LOCUS26961</name>
</gene>
<keyword evidence="5 10" id="KW-0812">Transmembrane</keyword>
<comment type="subcellular location">
    <subcellularLocation>
        <location evidence="1 10">Preautophagosomal structure membrane</location>
        <topology evidence="1 10">Multi-pass membrane protein</topology>
    </subcellularLocation>
</comment>
<comment type="similarity">
    <text evidence="2 10">Belongs to the ATG9 family.</text>
</comment>
<name>A0ABN9S6R5_9DINO</name>
<organism evidence="12 13">
    <name type="scientific">Prorocentrum cordatum</name>
    <dbReference type="NCBI Taxonomy" id="2364126"/>
    <lineage>
        <taxon>Eukaryota</taxon>
        <taxon>Sar</taxon>
        <taxon>Alveolata</taxon>
        <taxon>Dinophyceae</taxon>
        <taxon>Prorocentrales</taxon>
        <taxon>Prorocentraceae</taxon>
        <taxon>Prorocentrum</taxon>
    </lineage>
</organism>
<dbReference type="InterPro" id="IPR007241">
    <property type="entry name" value="Autophagy-rel_prot_9"/>
</dbReference>
<protein>
    <recommendedName>
        <fullName evidence="3 10">Autophagy-related protein 9</fullName>
    </recommendedName>
</protein>
<feature type="transmembrane region" description="Helical" evidence="10">
    <location>
        <begin position="194"/>
        <end position="212"/>
    </location>
</feature>
<keyword evidence="9 10" id="KW-0472">Membrane</keyword>
<sequence>MLWSEVVSRLIQQQKMSPFCIVQDELSALEIANIIMREDNFMIALTNHNTFTSHLPAWFPARLAYTRVVHWSLRTAIFRSAFDARSRIHAHFLDQPLALARRLQWLGVLNLVLMVPVLLFVTIFFFMRHAEEFRSHRTSPFERQWTGYAHWTFREFNELPHHFTARMCHAQAAAESYVRSTREASPVLDSMRRFTKFVAGSILAVLLVVALYDDSPLLFVKILDKNLLWYLALFGFLFAVADSAQGVAAQPHKELQSLTASTPLHMHIALMKLVRCTHYLPASWRSPAPLEELAGDCGGVRRAHLCEHFRRVRSGFLQDFFVHRIQALAEELLGVVLCPLLLMAYLPQAAPEIVDVIRRSQHASNNLGDWCAFGCLDPARSGSDLYGSPLRLGGAGGMAGGSGSSSATEPPSMLGWGGRELGSHDGKLEKSVVSFLLAHRLPWLHREGDEA</sequence>
<keyword evidence="7 10" id="KW-0072">Autophagy</keyword>
<evidence type="ECO:0000256" key="8">
    <source>
        <dbReference type="ARBA" id="ARBA00023055"/>
    </source>
</evidence>
<evidence type="ECO:0000256" key="5">
    <source>
        <dbReference type="ARBA" id="ARBA00022692"/>
    </source>
</evidence>
<evidence type="ECO:0000256" key="2">
    <source>
        <dbReference type="ARBA" id="ARBA00006185"/>
    </source>
</evidence>
<evidence type="ECO:0000313" key="12">
    <source>
        <dbReference type="EMBL" id="CAK0827414.1"/>
    </source>
</evidence>
<evidence type="ECO:0000256" key="1">
    <source>
        <dbReference type="ARBA" id="ARBA00004511"/>
    </source>
</evidence>
<comment type="function">
    <text evidence="10">Phospholipid scramblase involved in autophagy. Cycles between the preautophagosomal structure/phagophore assembly site (PAS) and the cytoplasmic vesicle pool and supplies membrane for the growing autophagosome. Lipid scramblase activity plays a key role in preautophagosomal structure/phagophore assembly by distributing the phospholipids that arrive through ATG2 from the cytoplasmic to the luminal leaflet of the bilayer, thereby driving autophagosomal membrane expansion.</text>
</comment>
<evidence type="ECO:0000313" key="13">
    <source>
        <dbReference type="Proteomes" id="UP001189429"/>
    </source>
</evidence>
<evidence type="ECO:0000256" key="7">
    <source>
        <dbReference type="ARBA" id="ARBA00023006"/>
    </source>
</evidence>
<accession>A0ABN9S6R5</accession>
<evidence type="ECO:0000256" key="3">
    <source>
        <dbReference type="ARBA" id="ARBA00018074"/>
    </source>
</evidence>
<keyword evidence="13" id="KW-1185">Reference proteome</keyword>
<evidence type="ECO:0000256" key="11">
    <source>
        <dbReference type="SAM" id="MobiDB-lite"/>
    </source>
</evidence>
<proteinExistence type="inferred from homology"/>
<evidence type="ECO:0000256" key="6">
    <source>
        <dbReference type="ARBA" id="ARBA00022989"/>
    </source>
</evidence>
<dbReference type="Proteomes" id="UP001189429">
    <property type="component" value="Unassembled WGS sequence"/>
</dbReference>
<keyword evidence="6 10" id="KW-1133">Transmembrane helix</keyword>
<evidence type="ECO:0000256" key="4">
    <source>
        <dbReference type="ARBA" id="ARBA00022448"/>
    </source>
</evidence>
<dbReference type="Pfam" id="PF04109">
    <property type="entry name" value="ATG9"/>
    <property type="match status" value="2"/>
</dbReference>
<comment type="caution">
    <text evidence="10">Lacks conserved residue(s) required for the propagation of feature annotation.</text>
</comment>
<reference evidence="12" key="1">
    <citation type="submission" date="2023-10" db="EMBL/GenBank/DDBJ databases">
        <authorList>
            <person name="Chen Y."/>
            <person name="Shah S."/>
            <person name="Dougan E. K."/>
            <person name="Thang M."/>
            <person name="Chan C."/>
        </authorList>
    </citation>
    <scope>NUCLEOTIDE SEQUENCE [LARGE SCALE GENOMIC DNA]</scope>
</reference>
<comment type="caution">
    <text evidence="12">The sequence shown here is derived from an EMBL/GenBank/DDBJ whole genome shotgun (WGS) entry which is preliminary data.</text>
</comment>
<evidence type="ECO:0000256" key="9">
    <source>
        <dbReference type="ARBA" id="ARBA00023136"/>
    </source>
</evidence>
<dbReference type="PANTHER" id="PTHR13038">
    <property type="entry name" value="APG9 AUTOPHAGY 9"/>
    <property type="match status" value="1"/>
</dbReference>
<keyword evidence="4 10" id="KW-0813">Transport</keyword>
<dbReference type="PANTHER" id="PTHR13038:SF10">
    <property type="entry name" value="AUTOPHAGY-RELATED PROTEIN 9"/>
    <property type="match status" value="1"/>
</dbReference>
<feature type="region of interest" description="Disordered" evidence="11">
    <location>
        <begin position="397"/>
        <end position="420"/>
    </location>
</feature>
<dbReference type="EMBL" id="CAUYUJ010009675">
    <property type="protein sequence ID" value="CAK0827414.1"/>
    <property type="molecule type" value="Genomic_DNA"/>
</dbReference>
<evidence type="ECO:0000256" key="10">
    <source>
        <dbReference type="RuleBase" id="RU364027"/>
    </source>
</evidence>